<reference evidence="2 3" key="1">
    <citation type="journal article" date="2019" name="Int. J. Syst. Evol. Microbiol.">
        <title>The Global Catalogue of Microorganisms (GCM) 10K type strain sequencing project: providing services to taxonomists for standard genome sequencing and annotation.</title>
        <authorList>
            <consortium name="The Broad Institute Genomics Platform"/>
            <consortium name="The Broad Institute Genome Sequencing Center for Infectious Disease"/>
            <person name="Wu L."/>
            <person name="Ma J."/>
        </authorList>
    </citation>
    <scope>NUCLEOTIDE SEQUENCE [LARGE SCALE GENOMIC DNA]</scope>
    <source>
        <strain evidence="2 3">JCM 14603</strain>
    </source>
</reference>
<dbReference type="InterPro" id="IPR058548">
    <property type="entry name" value="MlaB-like_STAS"/>
</dbReference>
<dbReference type="Gene3D" id="3.30.750.24">
    <property type="entry name" value="STAS domain"/>
    <property type="match status" value="1"/>
</dbReference>
<dbReference type="RefSeq" id="WP_163957541.1">
    <property type="nucleotide sequence ID" value="NZ_BAAAES010000001.1"/>
</dbReference>
<feature type="domain" description="MlaB-like STAS" evidence="1">
    <location>
        <begin position="6"/>
        <end position="82"/>
    </location>
</feature>
<protein>
    <recommendedName>
        <fullName evidence="1">MlaB-like STAS domain-containing protein</fullName>
    </recommendedName>
</protein>
<evidence type="ECO:0000259" key="1">
    <source>
        <dbReference type="Pfam" id="PF13466"/>
    </source>
</evidence>
<dbReference type="EMBL" id="BAAAES010000001">
    <property type="protein sequence ID" value="GAA0657333.1"/>
    <property type="molecule type" value="Genomic_DNA"/>
</dbReference>
<dbReference type="Pfam" id="PF13466">
    <property type="entry name" value="STAS_2"/>
    <property type="match status" value="1"/>
</dbReference>
<accession>A0ABN1HKY6</accession>
<dbReference type="InterPro" id="IPR036513">
    <property type="entry name" value="STAS_dom_sf"/>
</dbReference>
<gene>
    <name evidence="2" type="ORF">GCM10009102_01720</name>
</gene>
<keyword evidence="3" id="KW-1185">Reference proteome</keyword>
<evidence type="ECO:0000313" key="2">
    <source>
        <dbReference type="EMBL" id="GAA0657333.1"/>
    </source>
</evidence>
<dbReference type="SUPFAM" id="SSF52091">
    <property type="entry name" value="SpoIIaa-like"/>
    <property type="match status" value="1"/>
</dbReference>
<evidence type="ECO:0000313" key="3">
    <source>
        <dbReference type="Proteomes" id="UP001500238"/>
    </source>
</evidence>
<proteinExistence type="predicted"/>
<dbReference type="Proteomes" id="UP001500238">
    <property type="component" value="Unassembled WGS sequence"/>
</dbReference>
<organism evidence="2 3">
    <name type="scientific">Sphingomonas insulae</name>
    <dbReference type="NCBI Taxonomy" id="424800"/>
    <lineage>
        <taxon>Bacteria</taxon>
        <taxon>Pseudomonadati</taxon>
        <taxon>Pseudomonadota</taxon>
        <taxon>Alphaproteobacteria</taxon>
        <taxon>Sphingomonadales</taxon>
        <taxon>Sphingomonadaceae</taxon>
        <taxon>Sphingomonas</taxon>
    </lineage>
</organism>
<name>A0ABN1HKY6_9SPHN</name>
<sequence length="97" mass="9904">MPAHPLPNALDTGAAGSLRDTLLGRIERREDLQCDGVEVSRIGLACLQVLASARLSAIAHGLGFGIINPSEAMVRMMNLAGLADALSPVAATAAAKA</sequence>
<comment type="caution">
    <text evidence="2">The sequence shown here is derived from an EMBL/GenBank/DDBJ whole genome shotgun (WGS) entry which is preliminary data.</text>
</comment>